<keyword evidence="1" id="KW-1133">Transmembrane helix</keyword>
<protein>
    <submittedName>
        <fullName evidence="2">Uncharacterized protein</fullName>
    </submittedName>
</protein>
<comment type="caution">
    <text evidence="2">The sequence shown here is derived from an EMBL/GenBank/DDBJ whole genome shotgun (WGS) entry which is preliminary data.</text>
</comment>
<name>A0AAE3SFS5_9BACT</name>
<feature type="transmembrane region" description="Helical" evidence="1">
    <location>
        <begin position="72"/>
        <end position="93"/>
    </location>
</feature>
<gene>
    <name evidence="2" type="ORF">OM075_14855</name>
</gene>
<organism evidence="2 3">
    <name type="scientific">Plebeiibacterium sediminum</name>
    <dbReference type="NCBI Taxonomy" id="2992112"/>
    <lineage>
        <taxon>Bacteria</taxon>
        <taxon>Pseudomonadati</taxon>
        <taxon>Bacteroidota</taxon>
        <taxon>Bacteroidia</taxon>
        <taxon>Marinilabiliales</taxon>
        <taxon>Marinilabiliaceae</taxon>
        <taxon>Plebeiibacterium</taxon>
    </lineage>
</organism>
<sequence>MDCPKCGSVILKENINIQTDIAQCINCDHIFKISEHIQVVNDDFDVRDTPKGTWFQKDFDIIILGASTKSPIAFFLVPFMLVWSGGSLGGIYGSQIASGELNIGMSLFGIPFLLGSIFFWSITAMAIAGKVELKLNKQGGKIFTGIGNIGFTKTFTWDEVSTIRETTSNIRTNGRQNIKLCLEGKRRVCFGIGLKEERRYYLLKAMQTVLAKLKSNRNMNYQSF</sequence>
<dbReference type="EMBL" id="JAPDPJ010000036">
    <property type="protein sequence ID" value="MCW3787753.1"/>
    <property type="molecule type" value="Genomic_DNA"/>
</dbReference>
<keyword evidence="1" id="KW-0472">Membrane</keyword>
<proteinExistence type="predicted"/>
<dbReference type="AlphaFoldDB" id="A0AAE3SFS5"/>
<feature type="transmembrane region" description="Helical" evidence="1">
    <location>
        <begin position="105"/>
        <end position="128"/>
    </location>
</feature>
<evidence type="ECO:0000313" key="3">
    <source>
        <dbReference type="Proteomes" id="UP001209229"/>
    </source>
</evidence>
<evidence type="ECO:0000313" key="2">
    <source>
        <dbReference type="EMBL" id="MCW3787753.1"/>
    </source>
</evidence>
<accession>A0AAE3SFS5</accession>
<dbReference type="RefSeq" id="WP_301191317.1">
    <property type="nucleotide sequence ID" value="NZ_JAPDPJ010000036.1"/>
</dbReference>
<dbReference type="Proteomes" id="UP001209229">
    <property type="component" value="Unassembled WGS sequence"/>
</dbReference>
<reference evidence="2" key="1">
    <citation type="submission" date="2022-10" db="EMBL/GenBank/DDBJ databases">
        <authorList>
            <person name="Yu W.X."/>
        </authorList>
    </citation>
    <scope>NUCLEOTIDE SEQUENCE</scope>
    <source>
        <strain evidence="2">AAT</strain>
    </source>
</reference>
<evidence type="ECO:0000256" key="1">
    <source>
        <dbReference type="SAM" id="Phobius"/>
    </source>
</evidence>
<keyword evidence="1" id="KW-0812">Transmembrane</keyword>
<keyword evidence="3" id="KW-1185">Reference proteome</keyword>